<name>A0A8J7YAT6_9EURY</name>
<comment type="caution">
    <text evidence="2">The sequence shown here is derived from an EMBL/GenBank/DDBJ whole genome shotgun (WGS) entry which is preliminary data.</text>
</comment>
<dbReference type="Pfam" id="PF13480">
    <property type="entry name" value="Acetyltransf_6"/>
    <property type="match status" value="1"/>
</dbReference>
<feature type="domain" description="BioF2-like acetyltransferase" evidence="1">
    <location>
        <begin position="167"/>
        <end position="302"/>
    </location>
</feature>
<reference evidence="2 3" key="1">
    <citation type="submission" date="2021-06" db="EMBL/GenBank/DDBJ databases">
        <title>New haloarchaea isolates fom saline soil.</title>
        <authorList>
            <person name="Duran-Viseras A."/>
            <person name="Sanchez-Porro C.S."/>
            <person name="Ventosa A."/>
        </authorList>
    </citation>
    <scope>NUCLEOTIDE SEQUENCE [LARGE SCALE GENOMIC DNA]</scope>
    <source>
        <strain evidence="2 3">JCM 183640</strain>
    </source>
</reference>
<dbReference type="EMBL" id="JAHQXF010000001">
    <property type="protein sequence ID" value="MBV0923093.1"/>
    <property type="molecule type" value="Genomic_DNA"/>
</dbReference>
<dbReference type="AlphaFoldDB" id="A0A8J7YAT6"/>
<accession>A0A8J7YAT6</accession>
<dbReference type="SUPFAM" id="SSF55729">
    <property type="entry name" value="Acyl-CoA N-acyltransferases (Nat)"/>
    <property type="match status" value="1"/>
</dbReference>
<proteinExistence type="predicted"/>
<gene>
    <name evidence="2" type="ORF">KTS45_02675</name>
</gene>
<sequence length="333" mass="37808">MSPEISKLSTNDGAVWNDALDRTDERTPFHRFEALEVFAAHSGAEFHPLVGYKGQEEIGLFPLFTLEKGPITTAFSPPPNLKVSYLGPVLLTQPGMKANTVERRRQRFISACIDWLDEAHAPRYVHVRTAITTPDTRPFDWELFEETPRFTYVVDLDTGPEALFDRFSRDARSNVREAEEACSVSLSGRDAARRIIEQVKQRHDEQNIGFPVTPELVGDLYDALPEGYLRPYVCTIDGEFAGGSLVLDDGERAYGWQGTVKQDIEYDINDLLHWEIIRDAADRGVRSYDLVGANNPRLSRYKSKFAPTLTRYHSLERSATGFGMMAQLYRRIQ</sequence>
<dbReference type="InterPro" id="IPR050644">
    <property type="entry name" value="PG_Glycine_Bridge_Synth"/>
</dbReference>
<protein>
    <submittedName>
        <fullName evidence="2">GNAT family N-acetyltransferase</fullName>
    </submittedName>
</protein>
<dbReference type="Proteomes" id="UP000766550">
    <property type="component" value="Unassembled WGS sequence"/>
</dbReference>
<evidence type="ECO:0000259" key="1">
    <source>
        <dbReference type="Pfam" id="PF13480"/>
    </source>
</evidence>
<dbReference type="PANTHER" id="PTHR36174:SF1">
    <property type="entry name" value="LIPID II:GLYCINE GLYCYLTRANSFERASE"/>
    <property type="match status" value="1"/>
</dbReference>
<organism evidence="2 3">
    <name type="scientific">Haloarcula limicola</name>
    <dbReference type="NCBI Taxonomy" id="1429915"/>
    <lineage>
        <taxon>Archaea</taxon>
        <taxon>Methanobacteriati</taxon>
        <taxon>Methanobacteriota</taxon>
        <taxon>Stenosarchaea group</taxon>
        <taxon>Halobacteria</taxon>
        <taxon>Halobacteriales</taxon>
        <taxon>Haloarculaceae</taxon>
        <taxon>Haloarcula</taxon>
    </lineage>
</organism>
<dbReference type="Gene3D" id="3.40.630.30">
    <property type="match status" value="1"/>
</dbReference>
<dbReference type="OrthoDB" id="140543at2157"/>
<dbReference type="PANTHER" id="PTHR36174">
    <property type="entry name" value="LIPID II:GLYCINE GLYCYLTRANSFERASE"/>
    <property type="match status" value="1"/>
</dbReference>
<keyword evidence="3" id="KW-1185">Reference proteome</keyword>
<dbReference type="InterPro" id="IPR016181">
    <property type="entry name" value="Acyl_CoA_acyltransferase"/>
</dbReference>
<evidence type="ECO:0000313" key="2">
    <source>
        <dbReference type="EMBL" id="MBV0923093.1"/>
    </source>
</evidence>
<dbReference type="InterPro" id="IPR038740">
    <property type="entry name" value="BioF2-like_GNAT_dom"/>
</dbReference>
<evidence type="ECO:0000313" key="3">
    <source>
        <dbReference type="Proteomes" id="UP000766550"/>
    </source>
</evidence>
<dbReference type="RefSeq" id="WP_162317522.1">
    <property type="nucleotide sequence ID" value="NZ_JAHQXF010000001.1"/>
</dbReference>